<evidence type="ECO:0000313" key="7">
    <source>
        <dbReference type="Proteomes" id="UP001056937"/>
    </source>
</evidence>
<name>A0ABY4X9V1_9SPHN</name>
<keyword evidence="6" id="KW-0282">Flagellum</keyword>
<proteinExistence type="inferred from homology"/>
<evidence type="ECO:0000256" key="3">
    <source>
        <dbReference type="RuleBase" id="RU362073"/>
    </source>
</evidence>
<dbReference type="Gene3D" id="6.10.10.10">
    <property type="entry name" value="Flagellar export chaperone, C-terminal domain"/>
    <property type="match status" value="1"/>
</dbReference>
<dbReference type="Pfam" id="PF00669">
    <property type="entry name" value="Flagellin_N"/>
    <property type="match status" value="1"/>
</dbReference>
<dbReference type="InterPro" id="IPR042187">
    <property type="entry name" value="Flagellin_C_sub2"/>
</dbReference>
<evidence type="ECO:0000256" key="1">
    <source>
        <dbReference type="ARBA" id="ARBA00005709"/>
    </source>
</evidence>
<feature type="domain" description="Flagellin C-terminal" evidence="5">
    <location>
        <begin position="206"/>
        <end position="291"/>
    </location>
</feature>
<evidence type="ECO:0000259" key="5">
    <source>
        <dbReference type="Pfam" id="PF00700"/>
    </source>
</evidence>
<keyword evidence="6" id="KW-0966">Cell projection</keyword>
<dbReference type="InterPro" id="IPR001492">
    <property type="entry name" value="Flagellin"/>
</dbReference>
<dbReference type="Gene3D" id="1.20.1330.10">
    <property type="entry name" value="f41 fragment of flagellin, N-terminal domain"/>
    <property type="match status" value="1"/>
</dbReference>
<dbReference type="SUPFAM" id="SSF64518">
    <property type="entry name" value="Phase 1 flagellin"/>
    <property type="match status" value="1"/>
</dbReference>
<dbReference type="EMBL" id="CP084930">
    <property type="protein sequence ID" value="USI73727.1"/>
    <property type="molecule type" value="Genomic_DNA"/>
</dbReference>
<feature type="domain" description="Flagellin N-terminal" evidence="4">
    <location>
        <begin position="4"/>
        <end position="138"/>
    </location>
</feature>
<gene>
    <name evidence="6" type="ORF">LHA26_04445</name>
</gene>
<dbReference type="Pfam" id="PF00700">
    <property type="entry name" value="Flagellin_C"/>
    <property type="match status" value="1"/>
</dbReference>
<keyword evidence="3" id="KW-0964">Secreted</keyword>
<dbReference type="Proteomes" id="UP001056937">
    <property type="component" value="Chromosome 1"/>
</dbReference>
<evidence type="ECO:0000259" key="4">
    <source>
        <dbReference type="Pfam" id="PF00669"/>
    </source>
</evidence>
<keyword evidence="2 3" id="KW-0975">Bacterial flagellum</keyword>
<organism evidence="6 7">
    <name type="scientific">Sphingomonas morindae</name>
    <dbReference type="NCBI Taxonomy" id="1541170"/>
    <lineage>
        <taxon>Bacteria</taxon>
        <taxon>Pseudomonadati</taxon>
        <taxon>Pseudomonadota</taxon>
        <taxon>Alphaproteobacteria</taxon>
        <taxon>Sphingomonadales</taxon>
        <taxon>Sphingomonadaceae</taxon>
        <taxon>Sphingomonas</taxon>
    </lineage>
</organism>
<reference evidence="6" key="1">
    <citation type="journal article" date="2022" name="Toxins">
        <title>Genomic Analysis of Sphingopyxis sp. USTB-05 for Biodegrading Cyanobacterial Hepatotoxins.</title>
        <authorList>
            <person name="Liu C."/>
            <person name="Xu Q."/>
            <person name="Zhao Z."/>
            <person name="Zhang H."/>
            <person name="Liu X."/>
            <person name="Yin C."/>
            <person name="Liu Y."/>
            <person name="Yan H."/>
        </authorList>
    </citation>
    <scope>NUCLEOTIDE SEQUENCE</scope>
    <source>
        <strain evidence="6">NBD5</strain>
    </source>
</reference>
<comment type="similarity">
    <text evidence="1 3">Belongs to the bacterial flagellin family.</text>
</comment>
<dbReference type="PANTHER" id="PTHR42792:SF2">
    <property type="entry name" value="FLAGELLIN"/>
    <property type="match status" value="1"/>
</dbReference>
<dbReference type="PANTHER" id="PTHR42792">
    <property type="entry name" value="FLAGELLIN"/>
    <property type="match status" value="1"/>
</dbReference>
<dbReference type="PRINTS" id="PR00207">
    <property type="entry name" value="FLAGELLIN"/>
</dbReference>
<keyword evidence="6" id="KW-0969">Cilium</keyword>
<sequence length="292" mass="29690">MTVINTNTAAMRAQNGSRVANAAIQTAMSRLSSGKRINTAADDAAGMAISNSMTSQITGMNQAIRNANDGVSLVQTADGALDEVTNMLQRVRELAVQSASGTYSDNDRANMQTEVGQLTTQIKSVLGNTTFNGTSLFNTGASAAATTVKIQAGAGSSANDQITINIGGIDLSAATASGSTAATGNLDVSNTGGSTSNGVTNAQNTMKSVDSLLTTINTVRAGLGASQSQLNSAVNNLTNNVTNLSDARSRIQDADFSSETTALAKAQILSQASTAMLAQANQSSQGVLKLLQ</sequence>
<evidence type="ECO:0000256" key="2">
    <source>
        <dbReference type="ARBA" id="ARBA00023143"/>
    </source>
</evidence>
<accession>A0ABY4X9V1</accession>
<evidence type="ECO:0000313" key="6">
    <source>
        <dbReference type="EMBL" id="USI73727.1"/>
    </source>
</evidence>
<dbReference type="InterPro" id="IPR046358">
    <property type="entry name" value="Flagellin_C"/>
</dbReference>
<dbReference type="InterPro" id="IPR001029">
    <property type="entry name" value="Flagellin_N"/>
</dbReference>
<dbReference type="RefSeq" id="WP_252167533.1">
    <property type="nucleotide sequence ID" value="NZ_CP084930.1"/>
</dbReference>
<protein>
    <recommendedName>
        <fullName evidence="3">Flagellin</fullName>
    </recommendedName>
</protein>
<keyword evidence="7" id="KW-1185">Reference proteome</keyword>
<comment type="function">
    <text evidence="3">Flagellin is the subunit protein which polymerizes to form the filaments of bacterial flagella.</text>
</comment>
<comment type="subcellular location">
    <subcellularLocation>
        <location evidence="3">Secreted</location>
    </subcellularLocation>
    <subcellularLocation>
        <location evidence="3">Bacterial flagellum</location>
    </subcellularLocation>
</comment>